<accession>A0AAN9BX23</accession>
<dbReference type="AlphaFoldDB" id="A0AAN9BX23"/>
<evidence type="ECO:0000313" key="3">
    <source>
        <dbReference type="Proteomes" id="UP001374579"/>
    </source>
</evidence>
<feature type="region of interest" description="Disordered" evidence="1">
    <location>
        <begin position="1"/>
        <end position="60"/>
    </location>
</feature>
<sequence>MRGGSSGGLAEKREEERETRRGGGEQEKKWGDKEEETVGGEWRHARQKGTAIVIPSPPPRHCSAVRLFSGTAIFSDRLTEPSSPASRRRHNEAKVKRFLSRQGIAESREMMT</sequence>
<dbReference type="Proteomes" id="UP001374579">
    <property type="component" value="Unassembled WGS sequence"/>
</dbReference>
<organism evidence="2 3">
    <name type="scientific">Littorina saxatilis</name>
    <dbReference type="NCBI Taxonomy" id="31220"/>
    <lineage>
        <taxon>Eukaryota</taxon>
        <taxon>Metazoa</taxon>
        <taxon>Spiralia</taxon>
        <taxon>Lophotrochozoa</taxon>
        <taxon>Mollusca</taxon>
        <taxon>Gastropoda</taxon>
        <taxon>Caenogastropoda</taxon>
        <taxon>Littorinimorpha</taxon>
        <taxon>Littorinoidea</taxon>
        <taxon>Littorinidae</taxon>
        <taxon>Littorina</taxon>
    </lineage>
</organism>
<name>A0AAN9BX23_9CAEN</name>
<reference evidence="2 3" key="1">
    <citation type="submission" date="2024-02" db="EMBL/GenBank/DDBJ databases">
        <title>Chromosome-scale genome assembly of the rough periwinkle Littorina saxatilis.</title>
        <authorList>
            <person name="De Jode A."/>
            <person name="Faria R."/>
            <person name="Formenti G."/>
            <person name="Sims Y."/>
            <person name="Smith T.P."/>
            <person name="Tracey A."/>
            <person name="Wood J.M.D."/>
            <person name="Zagrodzka Z.B."/>
            <person name="Johannesson K."/>
            <person name="Butlin R.K."/>
            <person name="Leder E.H."/>
        </authorList>
    </citation>
    <scope>NUCLEOTIDE SEQUENCE [LARGE SCALE GENOMIC DNA]</scope>
    <source>
        <strain evidence="2">Snail1</strain>
        <tissue evidence="2">Muscle</tissue>
    </source>
</reference>
<gene>
    <name evidence="2" type="ORF">V1264_012427</name>
</gene>
<keyword evidence="3" id="KW-1185">Reference proteome</keyword>
<dbReference type="EMBL" id="JBAMIC010000002">
    <property type="protein sequence ID" value="KAK7113069.1"/>
    <property type="molecule type" value="Genomic_DNA"/>
</dbReference>
<evidence type="ECO:0000313" key="2">
    <source>
        <dbReference type="EMBL" id="KAK7113069.1"/>
    </source>
</evidence>
<evidence type="ECO:0000256" key="1">
    <source>
        <dbReference type="SAM" id="MobiDB-lite"/>
    </source>
</evidence>
<feature type="region of interest" description="Disordered" evidence="1">
    <location>
        <begin position="78"/>
        <end position="112"/>
    </location>
</feature>
<proteinExistence type="predicted"/>
<comment type="caution">
    <text evidence="2">The sequence shown here is derived from an EMBL/GenBank/DDBJ whole genome shotgun (WGS) entry which is preliminary data.</text>
</comment>
<protein>
    <submittedName>
        <fullName evidence="2">Uncharacterized protein</fullName>
    </submittedName>
</protein>
<feature type="compositionally biased region" description="Basic residues" evidence="1">
    <location>
        <begin position="86"/>
        <end position="99"/>
    </location>
</feature>
<feature type="compositionally biased region" description="Basic and acidic residues" evidence="1">
    <location>
        <begin position="10"/>
        <end position="32"/>
    </location>
</feature>